<dbReference type="GO" id="GO:0016020">
    <property type="term" value="C:membrane"/>
    <property type="evidence" value="ECO:0007669"/>
    <property type="project" value="TreeGrafter"/>
</dbReference>
<dbReference type="GO" id="GO:0005737">
    <property type="term" value="C:cytoplasm"/>
    <property type="evidence" value="ECO:0007669"/>
    <property type="project" value="TreeGrafter"/>
</dbReference>
<dbReference type="PANTHER" id="PTHR12358">
    <property type="entry name" value="SPHINGOSINE KINASE"/>
    <property type="match status" value="1"/>
</dbReference>
<sequence>MVGLQFLDLLSQHVMLTVNLFTLLILGRRNTWVTSSEVSGDSAAEPTEWSRRGPASIYLSKKHNHAWDLAREEDMSKWDAVVIMAGDGLLHEVINGLMERPDWKTAIQKPLCILPGGSGNALAASLNHYARQTLHLKFCSEHSDSYAAFFIAHHQPKAYDNPTWSSIGA</sequence>
<protein>
    <submittedName>
        <fullName evidence="2">Sphingosine kinase 1</fullName>
    </submittedName>
</protein>
<keyword evidence="2" id="KW-0808">Transferase</keyword>
<dbReference type="InterPro" id="IPR050187">
    <property type="entry name" value="Lipid_Phosphate_FormReg"/>
</dbReference>
<dbReference type="InterPro" id="IPR001206">
    <property type="entry name" value="Diacylglycerol_kinase_cat_dom"/>
</dbReference>
<comment type="caution">
    <text evidence="2">The sequence shown here is derived from an EMBL/GenBank/DDBJ whole genome shotgun (WGS) entry which is preliminary data.</text>
</comment>
<gene>
    <name evidence="2" type="primary">SPHK1</name>
    <name evidence="2" type="ORF">L345_01682</name>
</gene>
<dbReference type="GO" id="GO:0043066">
    <property type="term" value="P:negative regulation of apoptotic process"/>
    <property type="evidence" value="ECO:0007669"/>
    <property type="project" value="TreeGrafter"/>
</dbReference>
<dbReference type="GO" id="GO:0046512">
    <property type="term" value="P:sphingosine biosynthetic process"/>
    <property type="evidence" value="ECO:0007669"/>
    <property type="project" value="TreeGrafter"/>
</dbReference>
<dbReference type="Pfam" id="PF00781">
    <property type="entry name" value="DAGK_cat"/>
    <property type="match status" value="1"/>
</dbReference>
<dbReference type="InterPro" id="IPR016064">
    <property type="entry name" value="NAD/diacylglycerol_kinase_sf"/>
</dbReference>
<name>V8PD63_OPHHA</name>
<dbReference type="AlphaFoldDB" id="V8PD63"/>
<evidence type="ECO:0000259" key="1">
    <source>
        <dbReference type="PROSITE" id="PS50146"/>
    </source>
</evidence>
<dbReference type="GO" id="GO:0001727">
    <property type="term" value="F:lipid kinase activity"/>
    <property type="evidence" value="ECO:0007669"/>
    <property type="project" value="TreeGrafter"/>
</dbReference>
<keyword evidence="3" id="KW-1185">Reference proteome</keyword>
<accession>V8PD63</accession>
<proteinExistence type="predicted"/>
<reference evidence="2 3" key="1">
    <citation type="journal article" date="2013" name="Proc. Natl. Acad. Sci. U.S.A.">
        <title>The king cobra genome reveals dynamic gene evolution and adaptation in the snake venom system.</title>
        <authorList>
            <person name="Vonk F.J."/>
            <person name="Casewell N.R."/>
            <person name="Henkel C.V."/>
            <person name="Heimberg A.M."/>
            <person name="Jansen H.J."/>
            <person name="McCleary R.J."/>
            <person name="Kerkkamp H.M."/>
            <person name="Vos R.A."/>
            <person name="Guerreiro I."/>
            <person name="Calvete J.J."/>
            <person name="Wuster W."/>
            <person name="Woods A.E."/>
            <person name="Logan J.M."/>
            <person name="Harrison R.A."/>
            <person name="Castoe T.A."/>
            <person name="de Koning A.P."/>
            <person name="Pollock D.D."/>
            <person name="Yandell M."/>
            <person name="Calderon D."/>
            <person name="Renjifo C."/>
            <person name="Currier R.B."/>
            <person name="Salgado D."/>
            <person name="Pla D."/>
            <person name="Sanz L."/>
            <person name="Hyder A.S."/>
            <person name="Ribeiro J.M."/>
            <person name="Arntzen J.W."/>
            <person name="van den Thillart G.E."/>
            <person name="Boetzer M."/>
            <person name="Pirovano W."/>
            <person name="Dirks R.P."/>
            <person name="Spaink H.P."/>
            <person name="Duboule D."/>
            <person name="McGlinn E."/>
            <person name="Kini R.M."/>
            <person name="Richardson M.K."/>
        </authorList>
    </citation>
    <scope>NUCLEOTIDE SEQUENCE</scope>
    <source>
        <tissue evidence="2">Blood</tissue>
    </source>
</reference>
<dbReference type="InterPro" id="IPR017438">
    <property type="entry name" value="ATP-NAD_kinase_N"/>
</dbReference>
<dbReference type="OrthoDB" id="3853857at2759"/>
<dbReference type="GO" id="GO:0071363">
    <property type="term" value="P:cellular response to growth factor stimulus"/>
    <property type="evidence" value="ECO:0007669"/>
    <property type="project" value="TreeGrafter"/>
</dbReference>
<dbReference type="PANTHER" id="PTHR12358:SF47">
    <property type="entry name" value="SPHINGOSINE KINASE 1"/>
    <property type="match status" value="1"/>
</dbReference>
<organism evidence="2 3">
    <name type="scientific">Ophiophagus hannah</name>
    <name type="common">King cobra</name>
    <name type="synonym">Naja hannah</name>
    <dbReference type="NCBI Taxonomy" id="8665"/>
    <lineage>
        <taxon>Eukaryota</taxon>
        <taxon>Metazoa</taxon>
        <taxon>Chordata</taxon>
        <taxon>Craniata</taxon>
        <taxon>Vertebrata</taxon>
        <taxon>Euteleostomi</taxon>
        <taxon>Lepidosauria</taxon>
        <taxon>Squamata</taxon>
        <taxon>Bifurcata</taxon>
        <taxon>Unidentata</taxon>
        <taxon>Episquamata</taxon>
        <taxon>Toxicofera</taxon>
        <taxon>Serpentes</taxon>
        <taxon>Colubroidea</taxon>
        <taxon>Elapidae</taxon>
        <taxon>Elapinae</taxon>
        <taxon>Ophiophagus</taxon>
    </lineage>
</organism>
<dbReference type="PROSITE" id="PS50146">
    <property type="entry name" value="DAGK"/>
    <property type="match status" value="1"/>
</dbReference>
<feature type="non-terminal residue" evidence="2">
    <location>
        <position position="1"/>
    </location>
</feature>
<keyword evidence="2" id="KW-0418">Kinase</keyword>
<dbReference type="Proteomes" id="UP000018936">
    <property type="component" value="Unassembled WGS sequence"/>
</dbReference>
<dbReference type="Gene3D" id="3.40.50.10330">
    <property type="entry name" value="Probable inorganic polyphosphate/atp-NAD kinase, domain 1"/>
    <property type="match status" value="1"/>
</dbReference>
<dbReference type="SUPFAM" id="SSF111331">
    <property type="entry name" value="NAD kinase/diacylglycerol kinase-like"/>
    <property type="match status" value="1"/>
</dbReference>
<feature type="domain" description="DAGKc" evidence="1">
    <location>
        <begin position="57"/>
        <end position="127"/>
    </location>
</feature>
<evidence type="ECO:0000313" key="3">
    <source>
        <dbReference type="Proteomes" id="UP000018936"/>
    </source>
</evidence>
<evidence type="ECO:0000313" key="2">
    <source>
        <dbReference type="EMBL" id="ETE72469.1"/>
    </source>
</evidence>
<dbReference type="EMBL" id="AZIM01000219">
    <property type="protein sequence ID" value="ETE72469.1"/>
    <property type="molecule type" value="Genomic_DNA"/>
</dbReference>